<dbReference type="Gene3D" id="2.60.120.10">
    <property type="entry name" value="Jelly Rolls"/>
    <property type="match status" value="2"/>
</dbReference>
<dbReference type="Pfam" id="PF12006">
    <property type="entry name" value="DUF3500"/>
    <property type="match status" value="1"/>
</dbReference>
<dbReference type="AlphaFoldDB" id="W9WH98"/>
<dbReference type="GeneID" id="19194226"/>
<dbReference type="SUPFAM" id="SSF51182">
    <property type="entry name" value="RmlC-like cupins"/>
    <property type="match status" value="1"/>
</dbReference>
<accession>W9WH98</accession>
<gene>
    <name evidence="2" type="ORF">A1O5_09530</name>
</gene>
<dbReference type="EMBL" id="AMGX01000016">
    <property type="protein sequence ID" value="EXJ67517.1"/>
    <property type="molecule type" value="Genomic_DNA"/>
</dbReference>
<dbReference type="Pfam" id="PF07883">
    <property type="entry name" value="Cupin_2"/>
    <property type="match status" value="2"/>
</dbReference>
<dbReference type="eggNOG" id="ENOG502R8TZ">
    <property type="taxonomic scope" value="Eukaryota"/>
</dbReference>
<organism evidence="2 3">
    <name type="scientific">Cladophialophora psammophila CBS 110553</name>
    <dbReference type="NCBI Taxonomy" id="1182543"/>
    <lineage>
        <taxon>Eukaryota</taxon>
        <taxon>Fungi</taxon>
        <taxon>Dikarya</taxon>
        <taxon>Ascomycota</taxon>
        <taxon>Pezizomycotina</taxon>
        <taxon>Eurotiomycetes</taxon>
        <taxon>Chaetothyriomycetidae</taxon>
        <taxon>Chaetothyriales</taxon>
        <taxon>Herpotrichiellaceae</taxon>
        <taxon>Cladophialophora</taxon>
    </lineage>
</organism>
<dbReference type="InterPro" id="IPR021889">
    <property type="entry name" value="DUF3500"/>
</dbReference>
<dbReference type="InterPro" id="IPR011051">
    <property type="entry name" value="RmlC_Cupin_sf"/>
</dbReference>
<protein>
    <recommendedName>
        <fullName evidence="1">Cupin type-2 domain-containing protein</fullName>
    </recommendedName>
</protein>
<feature type="domain" description="Cupin type-2" evidence="1">
    <location>
        <begin position="556"/>
        <end position="612"/>
    </location>
</feature>
<evidence type="ECO:0000313" key="3">
    <source>
        <dbReference type="Proteomes" id="UP000019471"/>
    </source>
</evidence>
<dbReference type="PANTHER" id="PTHR37489:SF1">
    <property type="entry name" value="DUF3500 DOMAIN-CONTAINING PROTEIN"/>
    <property type="match status" value="1"/>
</dbReference>
<dbReference type="InterPro" id="IPR013096">
    <property type="entry name" value="Cupin_2"/>
</dbReference>
<dbReference type="OrthoDB" id="4539697at2759"/>
<dbReference type="RefSeq" id="XP_007748299.1">
    <property type="nucleotide sequence ID" value="XM_007750109.1"/>
</dbReference>
<dbReference type="Proteomes" id="UP000019471">
    <property type="component" value="Unassembled WGS sequence"/>
</dbReference>
<dbReference type="HOGENOM" id="CLU_414469_0_0_1"/>
<reference evidence="2 3" key="1">
    <citation type="submission" date="2013-03" db="EMBL/GenBank/DDBJ databases">
        <title>The Genome Sequence of Cladophialophora psammophila CBS 110553.</title>
        <authorList>
            <consortium name="The Broad Institute Genomics Platform"/>
            <person name="Cuomo C."/>
            <person name="de Hoog S."/>
            <person name="Gorbushina A."/>
            <person name="Walker B."/>
            <person name="Young S.K."/>
            <person name="Zeng Q."/>
            <person name="Gargeya S."/>
            <person name="Fitzgerald M."/>
            <person name="Haas B."/>
            <person name="Abouelleil A."/>
            <person name="Allen A.W."/>
            <person name="Alvarado L."/>
            <person name="Arachchi H.M."/>
            <person name="Berlin A.M."/>
            <person name="Chapman S.B."/>
            <person name="Gainer-Dewar J."/>
            <person name="Goldberg J."/>
            <person name="Griggs A."/>
            <person name="Gujja S."/>
            <person name="Hansen M."/>
            <person name="Howarth C."/>
            <person name="Imamovic A."/>
            <person name="Ireland A."/>
            <person name="Larimer J."/>
            <person name="McCowan C."/>
            <person name="Murphy C."/>
            <person name="Pearson M."/>
            <person name="Poon T.W."/>
            <person name="Priest M."/>
            <person name="Roberts A."/>
            <person name="Saif S."/>
            <person name="Shea T."/>
            <person name="Sisk P."/>
            <person name="Sykes S."/>
            <person name="Wortman J."/>
            <person name="Nusbaum C."/>
            <person name="Birren B."/>
        </authorList>
    </citation>
    <scope>NUCLEOTIDE SEQUENCE [LARGE SCALE GENOMIC DNA]</scope>
    <source>
        <strain evidence="2 3">CBS 110553</strain>
    </source>
</reference>
<sequence>MTPSEYSKKMLEDPLVKTLFANWDANLRKSFYGVTSDGVRIEHLYPLQDEGASTFKAVAAAKRFLDLLTPDEKLKVSNDLDSEDWRKWSNTEIIAHDIGVRLEYLTQPKIDAVWDILKQSLSKAGYCKAKGAVKTNKFLGEICNSRPILNENSYFFLFFGEPSEKQPWGYSFFGHHFCLNVFFIENQMTIIDSGPDKGIELFVPEAELGLKLMQSLTTEQQCQARKDSRLGDQSMDSDRWNIVDQQHLGGTSQDNRVIPYEGLVATSLTPVLQDLLISIVAAFEDLLPPVPLAHRLRIVRHHLSETYFTWIGGFGDDDPFYYRIQSPVVLVEFDHHTGIYLTNQEPGKYHIHTIRRLPNGGDYGREIIRQWKQKHQKPKIQRSRYIRPFDDSARIHTGFPSYDVQVLSILESGLSLASHIGEGGCGPGLHYHQSDQLYFLLRGTMNIRLGHEVYVVSPGSLVFIPAGLAHRNWNNGPGTETHLEMIIPAPSPLAQIALMVNTPDDVPMGHRTDRKGYVRRVDQARLTEALPGFFTMALADPSSGSANTVVYYAETLPGKGGPGTHVHDFDQCYFVLEGQLTIEVSVEKHVVGPDTLVLLPAGVPHRQCNDGDVVEKHLSILSPVPEQGLPWDRGVTLTVNGNNHYGTLTAASAIGNERPSAS</sequence>
<dbReference type="PANTHER" id="PTHR37489">
    <property type="entry name" value="DUF3500 DOMAIN-CONTAINING PROTEIN"/>
    <property type="match status" value="1"/>
</dbReference>
<name>W9WH98_9EURO</name>
<dbReference type="InterPro" id="IPR014710">
    <property type="entry name" value="RmlC-like_jellyroll"/>
</dbReference>
<evidence type="ECO:0000313" key="2">
    <source>
        <dbReference type="EMBL" id="EXJ67517.1"/>
    </source>
</evidence>
<comment type="caution">
    <text evidence="2">The sequence shown here is derived from an EMBL/GenBank/DDBJ whole genome shotgun (WGS) entry which is preliminary data.</text>
</comment>
<evidence type="ECO:0000259" key="1">
    <source>
        <dbReference type="Pfam" id="PF07883"/>
    </source>
</evidence>
<proteinExistence type="predicted"/>
<feature type="domain" description="Cupin type-2" evidence="1">
    <location>
        <begin position="420"/>
        <end position="478"/>
    </location>
</feature>
<keyword evidence="3" id="KW-1185">Reference proteome</keyword>